<evidence type="ECO:0000313" key="9">
    <source>
        <dbReference type="Proteomes" id="UP000283993"/>
    </source>
</evidence>
<dbReference type="GO" id="GO:0005886">
    <property type="term" value="C:plasma membrane"/>
    <property type="evidence" value="ECO:0007669"/>
    <property type="project" value="UniProtKB-SubCell"/>
</dbReference>
<keyword evidence="3" id="KW-0328">Glycosyltransferase</keyword>
<dbReference type="AlphaFoldDB" id="A0A423PF45"/>
<comment type="caution">
    <text evidence="8">The sequence shown here is derived from an EMBL/GenBank/DDBJ whole genome shotgun (WGS) entry which is preliminary data.</text>
</comment>
<evidence type="ECO:0000256" key="5">
    <source>
        <dbReference type="ARBA" id="ARBA00023136"/>
    </source>
</evidence>
<dbReference type="PANTHER" id="PTHR43646:SF2">
    <property type="entry name" value="GLYCOSYLTRANSFERASE 2-LIKE DOMAIN-CONTAINING PROTEIN"/>
    <property type="match status" value="1"/>
</dbReference>
<proteinExistence type="predicted"/>
<dbReference type="Proteomes" id="UP000283993">
    <property type="component" value="Unassembled WGS sequence"/>
</dbReference>
<dbReference type="Pfam" id="PF00535">
    <property type="entry name" value="Glycos_transf_2"/>
    <property type="match status" value="1"/>
</dbReference>
<dbReference type="PANTHER" id="PTHR43646">
    <property type="entry name" value="GLYCOSYLTRANSFERASE"/>
    <property type="match status" value="1"/>
</dbReference>
<evidence type="ECO:0000256" key="2">
    <source>
        <dbReference type="ARBA" id="ARBA00022475"/>
    </source>
</evidence>
<reference evidence="8 9" key="1">
    <citation type="submission" date="2013-10" db="EMBL/GenBank/DDBJ databases">
        <title>Salinisphaera orenii MK-B5 Genome Sequencing.</title>
        <authorList>
            <person name="Lai Q."/>
            <person name="Li C."/>
            <person name="Shao Z."/>
        </authorList>
    </citation>
    <scope>NUCLEOTIDE SEQUENCE [LARGE SCALE GENOMIC DNA]</scope>
    <source>
        <strain evidence="8 9">MK-B5</strain>
    </source>
</reference>
<accession>A0A423PF45</accession>
<keyword evidence="5 6" id="KW-0472">Membrane</keyword>
<dbReference type="EMBL" id="AYKH01000043">
    <property type="protein sequence ID" value="ROO24222.1"/>
    <property type="molecule type" value="Genomic_DNA"/>
</dbReference>
<feature type="domain" description="Glycosyltransferase 2-like" evidence="7">
    <location>
        <begin position="3"/>
        <end position="147"/>
    </location>
</feature>
<keyword evidence="6" id="KW-0812">Transmembrane</keyword>
<evidence type="ECO:0000256" key="6">
    <source>
        <dbReference type="SAM" id="Phobius"/>
    </source>
</evidence>
<comment type="subcellular location">
    <subcellularLocation>
        <location evidence="1">Cell membrane</location>
    </subcellularLocation>
</comment>
<dbReference type="RefSeq" id="WP_185015725.1">
    <property type="nucleotide sequence ID" value="NZ_AYKH01000043.1"/>
</dbReference>
<keyword evidence="4 8" id="KW-0808">Transferase</keyword>
<dbReference type="NCBIfam" id="TIGR04283">
    <property type="entry name" value="glyco_like_mftF"/>
    <property type="match status" value="1"/>
</dbReference>
<organism evidence="8 9">
    <name type="scientific">Salinisphaera orenii MK-B5</name>
    <dbReference type="NCBI Taxonomy" id="856730"/>
    <lineage>
        <taxon>Bacteria</taxon>
        <taxon>Pseudomonadati</taxon>
        <taxon>Pseudomonadota</taxon>
        <taxon>Gammaproteobacteria</taxon>
        <taxon>Salinisphaerales</taxon>
        <taxon>Salinisphaeraceae</taxon>
        <taxon>Salinisphaera</taxon>
    </lineage>
</organism>
<protein>
    <submittedName>
        <fullName evidence="8">Glycosyl transferase family 2</fullName>
    </submittedName>
</protein>
<keyword evidence="2" id="KW-1003">Cell membrane</keyword>
<dbReference type="InterPro" id="IPR026461">
    <property type="entry name" value="Trfase_2_rSAM/seldom_assoc"/>
</dbReference>
<gene>
    <name evidence="8" type="ORF">SAOR_15545</name>
</gene>
<dbReference type="InterPro" id="IPR001173">
    <property type="entry name" value="Glyco_trans_2-like"/>
</dbReference>
<evidence type="ECO:0000256" key="3">
    <source>
        <dbReference type="ARBA" id="ARBA00022676"/>
    </source>
</evidence>
<dbReference type="GO" id="GO:0016757">
    <property type="term" value="F:glycosyltransferase activity"/>
    <property type="evidence" value="ECO:0007669"/>
    <property type="project" value="UniProtKB-KW"/>
</dbReference>
<dbReference type="Gene3D" id="3.90.550.10">
    <property type="entry name" value="Spore Coat Polysaccharide Biosynthesis Protein SpsA, Chain A"/>
    <property type="match status" value="1"/>
</dbReference>
<evidence type="ECO:0000256" key="1">
    <source>
        <dbReference type="ARBA" id="ARBA00004236"/>
    </source>
</evidence>
<evidence type="ECO:0000259" key="7">
    <source>
        <dbReference type="Pfam" id="PF00535"/>
    </source>
</evidence>
<name>A0A423PF45_9GAMM</name>
<dbReference type="SUPFAM" id="SSF53448">
    <property type="entry name" value="Nucleotide-diphospho-sugar transferases"/>
    <property type="match status" value="1"/>
</dbReference>
<sequence>MLSVIVPVIDEAGALPGLLADIAAQRGVALEVVLVDGGSRDASPDIARAAGARVIESRPGRGAQMNAGAAAALGDWLCFLHADSRLTHPAQLAAALARLEACDDQRVAGHFRLRFVRARAGRRLFYGYLEAKTATGRRYTINGDQGLMLRRAFFDALGGFDTRLPFLEDQRMAAAIRARGRWCLLEHPLATSARRFEVEGAFARYLLMALIMSMHLADVSLFFARAPRVYARQPETGRLRLMPYFRLLRTLARDCGPRATGRVAWRVAGVAVSQSWQLFFALDVGLEQGLGVSGRPATRLHDRLLRPVFQNRVARGLVLVLGAGLVFGPLQLGCALAERARRNEARPE</sequence>
<keyword evidence="9" id="KW-1185">Reference proteome</keyword>
<evidence type="ECO:0000256" key="4">
    <source>
        <dbReference type="ARBA" id="ARBA00022679"/>
    </source>
</evidence>
<keyword evidence="6" id="KW-1133">Transmembrane helix</keyword>
<dbReference type="InterPro" id="IPR029044">
    <property type="entry name" value="Nucleotide-diphossugar_trans"/>
</dbReference>
<feature type="transmembrane region" description="Helical" evidence="6">
    <location>
        <begin position="313"/>
        <end position="332"/>
    </location>
</feature>
<evidence type="ECO:0000313" key="8">
    <source>
        <dbReference type="EMBL" id="ROO24222.1"/>
    </source>
</evidence>